<dbReference type="InterPro" id="IPR000873">
    <property type="entry name" value="AMP-dep_synth/lig_dom"/>
</dbReference>
<evidence type="ECO:0000259" key="6">
    <source>
        <dbReference type="Pfam" id="PF00501"/>
    </source>
</evidence>
<dbReference type="VEuPathDB" id="FungiDB:PV06_04131"/>
<dbReference type="InterPro" id="IPR042099">
    <property type="entry name" value="ANL_N_sf"/>
</dbReference>
<dbReference type="GO" id="GO:0019748">
    <property type="term" value="P:secondary metabolic process"/>
    <property type="evidence" value="ECO:0007669"/>
    <property type="project" value="TreeGrafter"/>
</dbReference>
<dbReference type="PANTHER" id="PTHR24096">
    <property type="entry name" value="LONG-CHAIN-FATTY-ACID--COA LIGASE"/>
    <property type="match status" value="1"/>
</dbReference>
<comment type="pathway">
    <text evidence="1">Secondary metabolite biosynthesis.</text>
</comment>
<evidence type="ECO:0000256" key="2">
    <source>
        <dbReference type="ARBA" id="ARBA00006432"/>
    </source>
</evidence>
<keyword evidence="9" id="KW-1185">Reference proteome</keyword>
<feature type="domain" description="AMP-dependent synthetase/ligase" evidence="6">
    <location>
        <begin position="11"/>
        <end position="112"/>
    </location>
</feature>
<dbReference type="InterPro" id="IPR045851">
    <property type="entry name" value="AMP-bd_C_sf"/>
</dbReference>
<evidence type="ECO:0000259" key="7">
    <source>
        <dbReference type="Pfam" id="PF13193"/>
    </source>
</evidence>
<reference evidence="8 9" key="1">
    <citation type="submission" date="2015-01" db="EMBL/GenBank/DDBJ databases">
        <title>The Genome Sequence of Exophiala oligosperma CBS72588.</title>
        <authorList>
            <consortium name="The Broad Institute Genomics Platform"/>
            <person name="Cuomo C."/>
            <person name="de Hoog S."/>
            <person name="Gorbushina A."/>
            <person name="Stielow B."/>
            <person name="Teixiera M."/>
            <person name="Abouelleil A."/>
            <person name="Chapman S.B."/>
            <person name="Priest M."/>
            <person name="Young S.K."/>
            <person name="Wortman J."/>
            <person name="Nusbaum C."/>
            <person name="Birren B."/>
        </authorList>
    </citation>
    <scope>NUCLEOTIDE SEQUENCE [LARGE SCALE GENOMIC DNA]</scope>
    <source>
        <strain evidence="8 9">CBS 72588</strain>
    </source>
</reference>
<dbReference type="SUPFAM" id="SSF56801">
    <property type="entry name" value="Acetyl-CoA synthetase-like"/>
    <property type="match status" value="1"/>
</dbReference>
<dbReference type="Gene3D" id="3.30.300.30">
    <property type="match status" value="1"/>
</dbReference>
<dbReference type="AlphaFoldDB" id="A0A0D2DTC3"/>
<proteinExistence type="inferred from homology"/>
<evidence type="ECO:0008006" key="10">
    <source>
        <dbReference type="Google" id="ProtNLM"/>
    </source>
</evidence>
<feature type="domain" description="AMP-binding enzyme C-terminal" evidence="7">
    <location>
        <begin position="162"/>
        <end position="250"/>
    </location>
</feature>
<dbReference type="EMBL" id="KN847334">
    <property type="protein sequence ID" value="KIW45775.1"/>
    <property type="molecule type" value="Genomic_DNA"/>
</dbReference>
<dbReference type="GO" id="GO:0005524">
    <property type="term" value="F:ATP binding"/>
    <property type="evidence" value="ECO:0007669"/>
    <property type="project" value="UniProtKB-KW"/>
</dbReference>
<dbReference type="GO" id="GO:0016405">
    <property type="term" value="F:CoA-ligase activity"/>
    <property type="evidence" value="ECO:0007669"/>
    <property type="project" value="TreeGrafter"/>
</dbReference>
<name>A0A0D2DTC3_9EURO</name>
<dbReference type="Proteomes" id="UP000053342">
    <property type="component" value="Unassembled WGS sequence"/>
</dbReference>
<dbReference type="OrthoDB" id="6509636at2759"/>
<keyword evidence="3" id="KW-0436">Ligase</keyword>
<dbReference type="Gene3D" id="3.40.50.12780">
    <property type="entry name" value="N-terminal domain of ligase-like"/>
    <property type="match status" value="1"/>
</dbReference>
<keyword evidence="5" id="KW-0067">ATP-binding</keyword>
<protein>
    <recommendedName>
        <fullName evidence="10">AMP-dependent synthetase/ligase domain-containing protein</fullName>
    </recommendedName>
</protein>
<gene>
    <name evidence="8" type="ORF">PV06_04131</name>
</gene>
<accession>A0A0D2DTC3</accession>
<evidence type="ECO:0000313" key="9">
    <source>
        <dbReference type="Proteomes" id="UP000053342"/>
    </source>
</evidence>
<evidence type="ECO:0000256" key="1">
    <source>
        <dbReference type="ARBA" id="ARBA00005179"/>
    </source>
</evidence>
<evidence type="ECO:0000256" key="3">
    <source>
        <dbReference type="ARBA" id="ARBA00022598"/>
    </source>
</evidence>
<evidence type="ECO:0000313" key="8">
    <source>
        <dbReference type="EMBL" id="KIW45775.1"/>
    </source>
</evidence>
<evidence type="ECO:0000256" key="5">
    <source>
        <dbReference type="ARBA" id="ARBA00022840"/>
    </source>
</evidence>
<organism evidence="8 9">
    <name type="scientific">Exophiala oligosperma</name>
    <dbReference type="NCBI Taxonomy" id="215243"/>
    <lineage>
        <taxon>Eukaryota</taxon>
        <taxon>Fungi</taxon>
        <taxon>Dikarya</taxon>
        <taxon>Ascomycota</taxon>
        <taxon>Pezizomycotina</taxon>
        <taxon>Eurotiomycetes</taxon>
        <taxon>Chaetothyriomycetidae</taxon>
        <taxon>Chaetothyriales</taxon>
        <taxon>Herpotrichiellaceae</taxon>
        <taxon>Exophiala</taxon>
    </lineage>
</organism>
<dbReference type="Pfam" id="PF00501">
    <property type="entry name" value="AMP-binding"/>
    <property type="match status" value="1"/>
</dbReference>
<dbReference type="PANTHER" id="PTHR24096:SF317">
    <property type="entry name" value="ADENYLATE-FORMING ENZYME AFEA"/>
    <property type="match status" value="1"/>
</dbReference>
<evidence type="ECO:0000256" key="4">
    <source>
        <dbReference type="ARBA" id="ARBA00022741"/>
    </source>
</evidence>
<dbReference type="STRING" id="215243.A0A0D2DTC3"/>
<comment type="similarity">
    <text evidence="2">Belongs to the ATP-dependent AMP-binding enzyme family.</text>
</comment>
<dbReference type="Pfam" id="PF13193">
    <property type="entry name" value="AMP-binding_C"/>
    <property type="match status" value="1"/>
</dbReference>
<dbReference type="GeneID" id="27356205"/>
<sequence length="268" mass="29488">MPLAMLLLIRRRRLRSLRHLISAGAPMSARVQNQLYNVLSPNAVISQCWGTTKTGWITLFYWQEKDDTGSVKRLLPNVQIKVDHSPVSSLFSTEGGPGEGLIRSPGMFSGYLNNVDASKAAFDSEGFFRTGDLVYLRAGKVFYAGRMKETIKVKGWQVSPTEIESILSHHPLISDVAVAGLTSENDHGLMDTLIRAYVVRQQSNDLNAPGRPLLTEEQVEDVVKSQLIPYKHLTGGVVFVTKIPRSNTGKIIRGLLEQAGIDTGVTKG</sequence>
<dbReference type="RefSeq" id="XP_016265991.1">
    <property type="nucleotide sequence ID" value="XM_016404986.1"/>
</dbReference>
<dbReference type="HOGENOM" id="CLU_000022_17_0_1"/>
<dbReference type="InterPro" id="IPR025110">
    <property type="entry name" value="AMP-bd_C"/>
</dbReference>
<keyword evidence="4" id="KW-0547">Nucleotide-binding</keyword>